<gene>
    <name evidence="1" type="ORF">SAMN05216289_11541</name>
</gene>
<evidence type="ECO:0000313" key="1">
    <source>
        <dbReference type="EMBL" id="SFN33611.1"/>
    </source>
</evidence>
<reference evidence="1 2" key="1">
    <citation type="submission" date="2016-10" db="EMBL/GenBank/DDBJ databases">
        <authorList>
            <person name="de Groot N.N."/>
        </authorList>
    </citation>
    <scope>NUCLEOTIDE SEQUENCE [LARGE SCALE GENOMIC DNA]</scope>
    <source>
        <strain evidence="1 2">CGMCC 1.7659</strain>
    </source>
</reference>
<dbReference type="Proteomes" id="UP000198575">
    <property type="component" value="Unassembled WGS sequence"/>
</dbReference>
<dbReference type="AlphaFoldDB" id="A0A1I4Y6E3"/>
<name>A0A1I4Y6E3_9GAMM</name>
<evidence type="ECO:0008006" key="3">
    <source>
        <dbReference type="Google" id="ProtNLM"/>
    </source>
</evidence>
<proteinExistence type="predicted"/>
<accession>A0A1I4Y6E3</accession>
<sequence length="145" mass="15992">MNRFLSLAIGIVCLCGSAYMAKRTIEFRRHGEVVSGEVIAVDRQLTHGEDGFDLSERTQVRYTPRSGGPPLEMHTQWGTAWIFHSKPGDPQSLRYLPDNSVDAREDSWLIDLLGPVTFLLLGVGGLTGSLTSSRPESVLWSSSDD</sequence>
<dbReference type="RefSeq" id="WP_092408022.1">
    <property type="nucleotide sequence ID" value="NZ_FOVF01000015.1"/>
</dbReference>
<keyword evidence="2" id="KW-1185">Reference proteome</keyword>
<protein>
    <recommendedName>
        <fullName evidence="3">DUF3592 domain-containing protein</fullName>
    </recommendedName>
</protein>
<dbReference type="EMBL" id="FOVF01000015">
    <property type="protein sequence ID" value="SFN33611.1"/>
    <property type="molecule type" value="Genomic_DNA"/>
</dbReference>
<evidence type="ECO:0000313" key="2">
    <source>
        <dbReference type="Proteomes" id="UP000198575"/>
    </source>
</evidence>
<organism evidence="1 2">
    <name type="scientific">Dokdonella immobilis</name>
    <dbReference type="NCBI Taxonomy" id="578942"/>
    <lineage>
        <taxon>Bacteria</taxon>
        <taxon>Pseudomonadati</taxon>
        <taxon>Pseudomonadota</taxon>
        <taxon>Gammaproteobacteria</taxon>
        <taxon>Lysobacterales</taxon>
        <taxon>Rhodanobacteraceae</taxon>
        <taxon>Dokdonella</taxon>
    </lineage>
</organism>